<dbReference type="Gene3D" id="3.20.180.10">
    <property type="entry name" value="PNP-oxidase-like"/>
    <property type="match status" value="1"/>
</dbReference>
<dbReference type="InterPro" id="IPR037119">
    <property type="entry name" value="Haem_oxidase_HugZ-like_sf"/>
</dbReference>
<dbReference type="Pfam" id="PF13883">
    <property type="entry name" value="CREG_beta-barrel"/>
    <property type="match status" value="1"/>
</dbReference>
<keyword evidence="4" id="KW-1185">Reference proteome</keyword>
<proteinExistence type="predicted"/>
<dbReference type="InterPro" id="IPR055343">
    <property type="entry name" value="CREG_beta-barrel"/>
</dbReference>
<dbReference type="SUPFAM" id="SSF50475">
    <property type="entry name" value="FMN-binding split barrel"/>
    <property type="match status" value="1"/>
</dbReference>
<protein>
    <recommendedName>
        <fullName evidence="5">DUF2470 domain-containing protein</fullName>
    </recommendedName>
</protein>
<dbReference type="InterPro" id="IPR019595">
    <property type="entry name" value="DUF2470"/>
</dbReference>
<feature type="domain" description="CREG-like beta-barrel" evidence="2">
    <location>
        <begin position="4"/>
        <end position="152"/>
    </location>
</feature>
<dbReference type="Pfam" id="PF10615">
    <property type="entry name" value="DUF2470"/>
    <property type="match status" value="1"/>
</dbReference>
<evidence type="ECO:0008006" key="5">
    <source>
        <dbReference type="Google" id="ProtNLM"/>
    </source>
</evidence>
<dbReference type="PANTHER" id="PTHR13343">
    <property type="entry name" value="CREG1 PROTEIN"/>
    <property type="match status" value="1"/>
</dbReference>
<dbReference type="Proteomes" id="UP000614272">
    <property type="component" value="Unassembled WGS sequence"/>
</dbReference>
<gene>
    <name evidence="3" type="ORF">GCM10011357_13500</name>
</gene>
<feature type="domain" description="DUF2470" evidence="1">
    <location>
        <begin position="165"/>
        <end position="233"/>
    </location>
</feature>
<organism evidence="3 4">
    <name type="scientific">Lacimicrobium alkaliphilum</name>
    <dbReference type="NCBI Taxonomy" id="1526571"/>
    <lineage>
        <taxon>Bacteria</taxon>
        <taxon>Pseudomonadati</taxon>
        <taxon>Pseudomonadota</taxon>
        <taxon>Gammaproteobacteria</taxon>
        <taxon>Alteromonadales</taxon>
        <taxon>Alteromonadaceae</taxon>
        <taxon>Lacimicrobium</taxon>
    </lineage>
</organism>
<comment type="caution">
    <text evidence="3">The sequence shown here is derived from an EMBL/GenBank/DDBJ whole genome shotgun (WGS) entry which is preliminary data.</text>
</comment>
<accession>A0ABQ1RAB7</accession>
<evidence type="ECO:0000259" key="1">
    <source>
        <dbReference type="Pfam" id="PF10615"/>
    </source>
</evidence>
<name>A0ABQ1RAB7_9ALTE</name>
<reference evidence="4" key="1">
    <citation type="journal article" date="2019" name="Int. J. Syst. Evol. Microbiol.">
        <title>The Global Catalogue of Microorganisms (GCM) 10K type strain sequencing project: providing services to taxonomists for standard genome sequencing and annotation.</title>
        <authorList>
            <consortium name="The Broad Institute Genomics Platform"/>
            <consortium name="The Broad Institute Genome Sequencing Center for Infectious Disease"/>
            <person name="Wu L."/>
            <person name="Ma J."/>
        </authorList>
    </citation>
    <scope>NUCLEOTIDE SEQUENCE [LARGE SCALE GENOMIC DNA]</scope>
    <source>
        <strain evidence="4">CGMCC 1.12923</strain>
    </source>
</reference>
<dbReference type="PANTHER" id="PTHR13343:SF17">
    <property type="entry name" value="CELLULAR REPRESSOR OF E1A-STIMULATED GENES, ISOFORM A"/>
    <property type="match status" value="1"/>
</dbReference>
<dbReference type="Gene3D" id="2.30.110.10">
    <property type="entry name" value="Electron Transport, Fmn-binding Protein, Chain A"/>
    <property type="match status" value="1"/>
</dbReference>
<evidence type="ECO:0000313" key="3">
    <source>
        <dbReference type="EMBL" id="GGD59525.1"/>
    </source>
</evidence>
<dbReference type="EMBL" id="BMGJ01000004">
    <property type="protein sequence ID" value="GGD59525.1"/>
    <property type="molecule type" value="Genomic_DNA"/>
</dbReference>
<dbReference type="RefSeq" id="WP_099034750.1">
    <property type="nucleotide sequence ID" value="NZ_BMGJ01000004.1"/>
</dbReference>
<evidence type="ECO:0000259" key="2">
    <source>
        <dbReference type="Pfam" id="PF13883"/>
    </source>
</evidence>
<evidence type="ECO:0000313" key="4">
    <source>
        <dbReference type="Proteomes" id="UP000614272"/>
    </source>
</evidence>
<sequence length="240" mass="27290">MNERTEAANEARLLAQQCQTAVFSTISVKLQGHPFGSVSPVMLADDGNMVFYVSDIAQHARNLDQDPRLSLTLYHQASHGDQNEQGRLTLSGLAHPLTDVQSAAYAPRYFRLFPEAQRYEKAHDFRFWLLKVKDVRFIGGFGKIFWLKQSEWQRLAPQWSAEQESDMVRHMNADHSDACQLILADHFLQQGQPTMLSVYADGCHFMLDGKRYFVPFTTPCHTSQEVRQALVAMTNKARAA</sequence>
<dbReference type="InterPro" id="IPR012349">
    <property type="entry name" value="Split_barrel_FMN-bd"/>
</dbReference>